<dbReference type="EMBL" id="LAZR01066682">
    <property type="protein sequence ID" value="KKK53090.1"/>
    <property type="molecule type" value="Genomic_DNA"/>
</dbReference>
<sequence length="286" mass="31539">MTRLNVTLPLPRKPVSVILGEMAIAAGIAEHSLTLCYRDYPAPLLCEQWKYFSRSVDADAVHHVHGQADVRKIAERIGELRMVFVHSPSHHHATVWSVQMAGLDGEAPHPRPTVFSCGDAVDTGEDPGATLLLRCDMEERQAITRWLIAGNRFAPGWANAANAFQVDVDSGYLGEAALVNDSNEWQLVTFRERTVLQGLLAGMRLMRRLPGDDPSNGALNVTVADYELVRAYLQSAIVGPVDDPCDSLVIDMVNRANVYLAVKYGDDGSERNPFYEPDQTDARQTV</sequence>
<reference evidence="1" key="1">
    <citation type="journal article" date="2015" name="Nature">
        <title>Complex archaea that bridge the gap between prokaryotes and eukaryotes.</title>
        <authorList>
            <person name="Spang A."/>
            <person name="Saw J.H."/>
            <person name="Jorgensen S.L."/>
            <person name="Zaremba-Niedzwiedzka K."/>
            <person name="Martijn J."/>
            <person name="Lind A.E."/>
            <person name="van Eijk R."/>
            <person name="Schleper C."/>
            <person name="Guy L."/>
            <person name="Ettema T.J."/>
        </authorList>
    </citation>
    <scope>NUCLEOTIDE SEQUENCE</scope>
</reference>
<feature type="non-terminal residue" evidence="1">
    <location>
        <position position="286"/>
    </location>
</feature>
<comment type="caution">
    <text evidence="1">The sequence shown here is derived from an EMBL/GenBank/DDBJ whole genome shotgun (WGS) entry which is preliminary data.</text>
</comment>
<proteinExistence type="predicted"/>
<accession>A0A0F8WXC0</accession>
<dbReference type="AlphaFoldDB" id="A0A0F8WXC0"/>
<organism evidence="1">
    <name type="scientific">marine sediment metagenome</name>
    <dbReference type="NCBI Taxonomy" id="412755"/>
    <lineage>
        <taxon>unclassified sequences</taxon>
        <taxon>metagenomes</taxon>
        <taxon>ecological metagenomes</taxon>
    </lineage>
</organism>
<gene>
    <name evidence="1" type="ORF">LCGC14_3098270</name>
</gene>
<evidence type="ECO:0000313" key="1">
    <source>
        <dbReference type="EMBL" id="KKK53090.1"/>
    </source>
</evidence>
<name>A0A0F8WXC0_9ZZZZ</name>
<protein>
    <submittedName>
        <fullName evidence="1">Uncharacterized protein</fullName>
    </submittedName>
</protein>